<sequence length="191" mass="22098">MANPNDLLHLRHPCERELDVITWFREDGEVIVRRGRHLDCDDKGEELRQLSEDRKTVKNEKEKKRGSHGHKRKIPAKAKQIVLSPLRQFDKHVAKTNKMFIESSIQQIRPPFPYDGEDFGGSPSCYRCFVQSYVPPLDLPIRLKAVDNSDAAKTSKPKPSDYYCFVKSLIEKNGFYSTDCNSHRAITTRPR</sequence>
<organism evidence="2 4">
    <name type="scientific">Vanilla planifolia</name>
    <name type="common">Vanilla</name>
    <dbReference type="NCBI Taxonomy" id="51239"/>
    <lineage>
        <taxon>Eukaryota</taxon>
        <taxon>Viridiplantae</taxon>
        <taxon>Streptophyta</taxon>
        <taxon>Embryophyta</taxon>
        <taxon>Tracheophyta</taxon>
        <taxon>Spermatophyta</taxon>
        <taxon>Magnoliopsida</taxon>
        <taxon>Liliopsida</taxon>
        <taxon>Asparagales</taxon>
        <taxon>Orchidaceae</taxon>
        <taxon>Vanilloideae</taxon>
        <taxon>Vanilleae</taxon>
        <taxon>Vanilla</taxon>
    </lineage>
</organism>
<dbReference type="EMBL" id="JADCNM010000006">
    <property type="protein sequence ID" value="KAG0478299.1"/>
    <property type="molecule type" value="Genomic_DNA"/>
</dbReference>
<dbReference type="Proteomes" id="UP000636800">
    <property type="component" value="Chromosome 6"/>
</dbReference>
<evidence type="ECO:0000313" key="3">
    <source>
        <dbReference type="EMBL" id="KAG0478299.1"/>
    </source>
</evidence>
<reference evidence="4 5" key="1">
    <citation type="journal article" date="2020" name="Nat. Food">
        <title>A phased Vanilla planifolia genome enables genetic improvement of flavour and production.</title>
        <authorList>
            <person name="Hasing T."/>
            <person name="Tang H."/>
            <person name="Brym M."/>
            <person name="Khazi F."/>
            <person name="Huang T."/>
            <person name="Chambers A.H."/>
        </authorList>
    </citation>
    <scope>NUCLEOTIDE SEQUENCE [LARGE SCALE GENOMIC DNA]</scope>
    <source>
        <tissue evidence="2">Leaf</tissue>
    </source>
</reference>
<dbReference type="OrthoDB" id="779049at2759"/>
<proteinExistence type="predicted"/>
<dbReference type="Proteomes" id="UP000639772">
    <property type="component" value="Chromosome 6"/>
</dbReference>
<feature type="compositionally biased region" description="Basic residues" evidence="1">
    <location>
        <begin position="64"/>
        <end position="74"/>
    </location>
</feature>
<evidence type="ECO:0000313" key="5">
    <source>
        <dbReference type="Proteomes" id="UP000639772"/>
    </source>
</evidence>
<accession>A0A835QNK1</accession>
<feature type="region of interest" description="Disordered" evidence="1">
    <location>
        <begin position="53"/>
        <end position="74"/>
    </location>
</feature>
<keyword evidence="4" id="KW-1185">Reference proteome</keyword>
<protein>
    <submittedName>
        <fullName evidence="2">Uncharacterized protein</fullName>
    </submittedName>
</protein>
<evidence type="ECO:0000256" key="1">
    <source>
        <dbReference type="SAM" id="MobiDB-lite"/>
    </source>
</evidence>
<feature type="compositionally biased region" description="Basic and acidic residues" evidence="1">
    <location>
        <begin position="53"/>
        <end position="63"/>
    </location>
</feature>
<dbReference type="EMBL" id="JADCNL010000006">
    <property type="protein sequence ID" value="KAG0476646.1"/>
    <property type="molecule type" value="Genomic_DNA"/>
</dbReference>
<evidence type="ECO:0000313" key="2">
    <source>
        <dbReference type="EMBL" id="KAG0476646.1"/>
    </source>
</evidence>
<name>A0A835QNK1_VANPL</name>
<comment type="caution">
    <text evidence="2">The sequence shown here is derived from an EMBL/GenBank/DDBJ whole genome shotgun (WGS) entry which is preliminary data.</text>
</comment>
<evidence type="ECO:0000313" key="4">
    <source>
        <dbReference type="Proteomes" id="UP000636800"/>
    </source>
</evidence>
<gene>
    <name evidence="3" type="ORF">HPP92_013018</name>
    <name evidence="2" type="ORF">HPP92_013487</name>
</gene>
<dbReference type="AlphaFoldDB" id="A0A835QNK1"/>